<keyword evidence="2" id="KW-1185">Reference proteome</keyword>
<dbReference type="EMBL" id="QKUF01000020">
    <property type="protein sequence ID" value="PZW24884.1"/>
    <property type="molecule type" value="Genomic_DNA"/>
</dbReference>
<sequence>MQQPFDEFYQQNLPEDFDENDEIDRLFSQLGRFEPPKGVIQSIMDKVAQMPLPQYLPENQDDEDFFDAQQEAEQVFDGLIARHLRLLPS</sequence>
<gene>
    <name evidence="1" type="ORF">EI42_04492</name>
</gene>
<evidence type="ECO:0000313" key="1">
    <source>
        <dbReference type="EMBL" id="PZW24884.1"/>
    </source>
</evidence>
<dbReference type="Proteomes" id="UP000248806">
    <property type="component" value="Unassembled WGS sequence"/>
</dbReference>
<dbReference type="AlphaFoldDB" id="A0A326U316"/>
<accession>A0A326U316</accession>
<evidence type="ECO:0000313" key="2">
    <source>
        <dbReference type="Proteomes" id="UP000248806"/>
    </source>
</evidence>
<dbReference type="RefSeq" id="WP_111324813.1">
    <property type="nucleotide sequence ID" value="NZ_BIFX01000001.1"/>
</dbReference>
<name>A0A326U316_THEHA</name>
<comment type="caution">
    <text evidence="1">The sequence shown here is derived from an EMBL/GenBank/DDBJ whole genome shotgun (WGS) entry which is preliminary data.</text>
</comment>
<reference evidence="1 2" key="1">
    <citation type="submission" date="2018-06" db="EMBL/GenBank/DDBJ databases">
        <title>Genomic Encyclopedia of Archaeal and Bacterial Type Strains, Phase II (KMG-II): from individual species to whole genera.</title>
        <authorList>
            <person name="Goeker M."/>
        </authorList>
    </citation>
    <scope>NUCLEOTIDE SEQUENCE [LARGE SCALE GENOMIC DNA]</scope>
    <source>
        <strain evidence="1 2">ATCC BAA-1881</strain>
    </source>
</reference>
<organism evidence="1 2">
    <name type="scientific">Thermosporothrix hazakensis</name>
    <dbReference type="NCBI Taxonomy" id="644383"/>
    <lineage>
        <taxon>Bacteria</taxon>
        <taxon>Bacillati</taxon>
        <taxon>Chloroflexota</taxon>
        <taxon>Ktedonobacteria</taxon>
        <taxon>Ktedonobacterales</taxon>
        <taxon>Thermosporotrichaceae</taxon>
        <taxon>Thermosporothrix</taxon>
    </lineage>
</organism>
<proteinExistence type="predicted"/>
<protein>
    <submittedName>
        <fullName evidence="1">Uncharacterized protein</fullName>
    </submittedName>
</protein>